<reference evidence="3" key="2">
    <citation type="submission" date="2022-01" db="EMBL/GenBank/DDBJ databases">
        <authorList>
            <person name="Yamashiro T."/>
            <person name="Shiraishi A."/>
            <person name="Satake H."/>
            <person name="Nakayama K."/>
        </authorList>
    </citation>
    <scope>NUCLEOTIDE SEQUENCE</scope>
</reference>
<proteinExistence type="predicted"/>
<dbReference type="EMBL" id="BQNB010015771">
    <property type="protein sequence ID" value="GJT43932.1"/>
    <property type="molecule type" value="Genomic_DNA"/>
</dbReference>
<evidence type="ECO:0000256" key="2">
    <source>
        <dbReference type="SAM" id="SignalP"/>
    </source>
</evidence>
<evidence type="ECO:0000313" key="3">
    <source>
        <dbReference type="EMBL" id="GJT43932.1"/>
    </source>
</evidence>
<gene>
    <name evidence="3" type="ORF">Tco_0952647</name>
</gene>
<keyword evidence="4" id="KW-1185">Reference proteome</keyword>
<feature type="compositionally biased region" description="Acidic residues" evidence="1">
    <location>
        <begin position="322"/>
        <end position="364"/>
    </location>
</feature>
<feature type="region of interest" description="Disordered" evidence="1">
    <location>
        <begin position="261"/>
        <end position="391"/>
    </location>
</feature>
<feature type="chain" id="PRO_5045868523" evidence="2">
    <location>
        <begin position="21"/>
        <end position="391"/>
    </location>
</feature>
<evidence type="ECO:0000313" key="4">
    <source>
        <dbReference type="Proteomes" id="UP001151760"/>
    </source>
</evidence>
<protein>
    <submittedName>
        <fullName evidence="3">Uncharacterized protein</fullName>
    </submittedName>
</protein>
<sequence>MLLTILWLLLRKLKIEKCNARIKFSKLQRETTYQVTLDALKLSPCYLAFLITAEVPEVYMHQFWNTIKKIKETDAYRFKLDKKKFRIDTEVFHEILQICHRIPNQDFVEPPSEEEMVPFIKELGYTGKCDMLFEIHTNHMHQPWRTFATVINRCIYGKSIGLDRLRPSRAQILWGMFNEKNVNYVPLCGKILCFKRTTEKQVPYVKRTCPTQDSLKDTPGVFVSKKKAQVKVDRGKGMDLLSNVALLEAAQLKKVLKKSKQDTHMLHASGSDDGVGSQPKVPDELEENTTSINEGTDTIPGVLDVPKDQSKSKNESWRDSGDNYDNDDDSNDDNNDNDSDDDGNNEQSDDDHEQADDERTESDDEYVHTPDYYVPTDEETNDESKEFDEEE</sequence>
<comment type="caution">
    <text evidence="3">The sequence shown here is derived from an EMBL/GenBank/DDBJ whole genome shotgun (WGS) entry which is preliminary data.</text>
</comment>
<feature type="signal peptide" evidence="2">
    <location>
        <begin position="1"/>
        <end position="20"/>
    </location>
</feature>
<organism evidence="3 4">
    <name type="scientific">Tanacetum coccineum</name>
    <dbReference type="NCBI Taxonomy" id="301880"/>
    <lineage>
        <taxon>Eukaryota</taxon>
        <taxon>Viridiplantae</taxon>
        <taxon>Streptophyta</taxon>
        <taxon>Embryophyta</taxon>
        <taxon>Tracheophyta</taxon>
        <taxon>Spermatophyta</taxon>
        <taxon>Magnoliopsida</taxon>
        <taxon>eudicotyledons</taxon>
        <taxon>Gunneridae</taxon>
        <taxon>Pentapetalae</taxon>
        <taxon>asterids</taxon>
        <taxon>campanulids</taxon>
        <taxon>Asterales</taxon>
        <taxon>Asteraceae</taxon>
        <taxon>Asteroideae</taxon>
        <taxon>Anthemideae</taxon>
        <taxon>Anthemidinae</taxon>
        <taxon>Tanacetum</taxon>
    </lineage>
</organism>
<name>A0ABQ5DXL7_9ASTR</name>
<evidence type="ECO:0000256" key="1">
    <source>
        <dbReference type="SAM" id="MobiDB-lite"/>
    </source>
</evidence>
<accession>A0ABQ5DXL7</accession>
<dbReference type="Proteomes" id="UP001151760">
    <property type="component" value="Unassembled WGS sequence"/>
</dbReference>
<feature type="compositionally biased region" description="Acidic residues" evidence="1">
    <location>
        <begin position="376"/>
        <end position="391"/>
    </location>
</feature>
<feature type="compositionally biased region" description="Basic and acidic residues" evidence="1">
    <location>
        <begin position="305"/>
        <end position="321"/>
    </location>
</feature>
<keyword evidence="2" id="KW-0732">Signal</keyword>
<reference evidence="3" key="1">
    <citation type="journal article" date="2022" name="Int. J. Mol. Sci.">
        <title>Draft Genome of Tanacetum Coccineum: Genomic Comparison of Closely Related Tanacetum-Family Plants.</title>
        <authorList>
            <person name="Yamashiro T."/>
            <person name="Shiraishi A."/>
            <person name="Nakayama K."/>
            <person name="Satake H."/>
        </authorList>
    </citation>
    <scope>NUCLEOTIDE SEQUENCE</scope>
</reference>